<dbReference type="Proteomes" id="UP001529235">
    <property type="component" value="Unassembled WGS sequence"/>
</dbReference>
<proteinExistence type="predicted"/>
<dbReference type="AlphaFoldDB" id="A0ABD4Z6Y4"/>
<reference evidence="3 4" key="1">
    <citation type="submission" date="2023-05" db="EMBL/GenBank/DDBJ databases">
        <title>A new hyperthermophilic archaea 'Ignisphaera cupida' sp. nov. and description of the family 'Ignisphaeraceae' fam. nov.</title>
        <authorList>
            <person name="Podosokorskaya O.A."/>
            <person name="Elcheninov A.G."/>
            <person name="Klukina A."/>
            <person name="Merkel A.Y."/>
        </authorList>
    </citation>
    <scope>NUCLEOTIDE SEQUENCE [LARGE SCALE GENOMIC DNA]</scope>
    <source>
        <strain evidence="3 4">4213-co</strain>
    </source>
</reference>
<keyword evidence="4" id="KW-1185">Reference proteome</keyword>
<sequence length="152" mass="16601">MFNKCVELKNVVTIGEGRVFGEVIKLRTLSFLGDVNKENGEIIAQDLEARGRKLGGSILVVNRFRGSTVGVYVLYSLCKRGLAPKAILMVEPDTVVISGIILCNIIGVINISRELYEIIPDKAKIMIECGNSLARLCIYEGSNANSENKAIL</sequence>
<dbReference type="Pfam" id="PF01989">
    <property type="entry name" value="AcnX_swivel_put"/>
    <property type="match status" value="1"/>
</dbReference>
<dbReference type="RefSeq" id="WP_285274063.1">
    <property type="nucleotide sequence ID" value="NZ_JASNVW010000004.1"/>
</dbReference>
<evidence type="ECO:0000256" key="1">
    <source>
        <dbReference type="ARBA" id="ARBA00023239"/>
    </source>
</evidence>
<dbReference type="Gene3D" id="3.50.30.10">
    <property type="entry name" value="Phosphohistidine domain"/>
    <property type="match status" value="1"/>
</dbReference>
<dbReference type="InterPro" id="IPR002840">
    <property type="entry name" value="PMDh-S-like_dom"/>
</dbReference>
<dbReference type="GO" id="GO:0016829">
    <property type="term" value="F:lyase activity"/>
    <property type="evidence" value="ECO:0007669"/>
    <property type="project" value="UniProtKB-KW"/>
</dbReference>
<gene>
    <name evidence="3" type="ORF">QPL79_06840</name>
</gene>
<dbReference type="EMBL" id="JASNVW010000004">
    <property type="protein sequence ID" value="MDK6029076.1"/>
    <property type="molecule type" value="Genomic_DNA"/>
</dbReference>
<comment type="caution">
    <text evidence="3">The sequence shown here is derived from an EMBL/GenBank/DDBJ whole genome shotgun (WGS) entry which is preliminary data.</text>
</comment>
<name>A0ABD4Z6Y4_9CREN</name>
<evidence type="ECO:0000313" key="3">
    <source>
        <dbReference type="EMBL" id="MDK6029076.1"/>
    </source>
</evidence>
<evidence type="ECO:0000313" key="4">
    <source>
        <dbReference type="Proteomes" id="UP001529235"/>
    </source>
</evidence>
<feature type="domain" description="Phosphomevalonate dehydratase small subunit-like" evidence="2">
    <location>
        <begin position="29"/>
        <end position="105"/>
    </location>
</feature>
<keyword evidence="1" id="KW-0456">Lyase</keyword>
<accession>A0ABD4Z6Y4</accession>
<protein>
    <submittedName>
        <fullName evidence="3">DUF126 domain-containing protein</fullName>
    </submittedName>
</protein>
<evidence type="ECO:0000259" key="2">
    <source>
        <dbReference type="Pfam" id="PF01989"/>
    </source>
</evidence>
<organism evidence="3 4">
    <name type="scientific">Ignisphaera cupida</name>
    <dbReference type="NCBI Taxonomy" id="3050454"/>
    <lineage>
        <taxon>Archaea</taxon>
        <taxon>Thermoproteota</taxon>
        <taxon>Thermoprotei</taxon>
        <taxon>Desulfurococcales</taxon>
        <taxon>Desulfurococcaceae</taxon>
        <taxon>Ignisphaera</taxon>
    </lineage>
</organism>
<dbReference type="SUPFAM" id="SSF52016">
    <property type="entry name" value="LeuD/IlvD-like"/>
    <property type="match status" value="1"/>
</dbReference>